<evidence type="ECO:0000313" key="6">
    <source>
        <dbReference type="EMBL" id="MFC7268708.1"/>
    </source>
</evidence>
<proteinExistence type="predicted"/>
<dbReference type="InterPro" id="IPR011075">
    <property type="entry name" value="TetR_C"/>
</dbReference>
<dbReference type="Gene3D" id="1.10.10.60">
    <property type="entry name" value="Homeodomain-like"/>
    <property type="match status" value="1"/>
</dbReference>
<dbReference type="Gene3D" id="1.10.357.10">
    <property type="entry name" value="Tetracycline Repressor, domain 2"/>
    <property type="match status" value="1"/>
</dbReference>
<evidence type="ECO:0000259" key="5">
    <source>
        <dbReference type="PROSITE" id="PS50977"/>
    </source>
</evidence>
<dbReference type="Pfam" id="PF00440">
    <property type="entry name" value="TetR_N"/>
    <property type="match status" value="1"/>
</dbReference>
<feature type="DNA-binding region" description="H-T-H motif" evidence="4">
    <location>
        <begin position="35"/>
        <end position="54"/>
    </location>
</feature>
<dbReference type="Pfam" id="PF16859">
    <property type="entry name" value="TetR_C_11"/>
    <property type="match status" value="1"/>
</dbReference>
<feature type="domain" description="HTH tetR-type" evidence="5">
    <location>
        <begin position="12"/>
        <end position="72"/>
    </location>
</feature>
<dbReference type="InterPro" id="IPR036271">
    <property type="entry name" value="Tet_transcr_reg_TetR-rel_C_sf"/>
</dbReference>
<dbReference type="SUPFAM" id="SSF46689">
    <property type="entry name" value="Homeodomain-like"/>
    <property type="match status" value="1"/>
</dbReference>
<dbReference type="PANTHER" id="PTHR30055:SF148">
    <property type="entry name" value="TETR-FAMILY TRANSCRIPTIONAL REGULATOR"/>
    <property type="match status" value="1"/>
</dbReference>
<keyword evidence="7" id="KW-1185">Reference proteome</keyword>
<evidence type="ECO:0000256" key="3">
    <source>
        <dbReference type="ARBA" id="ARBA00023163"/>
    </source>
</evidence>
<dbReference type="PRINTS" id="PR00455">
    <property type="entry name" value="HTHTETR"/>
</dbReference>
<gene>
    <name evidence="6" type="ORF">ACFQRL_07035</name>
</gene>
<keyword evidence="2 4" id="KW-0238">DNA-binding</keyword>
<dbReference type="SUPFAM" id="SSF48498">
    <property type="entry name" value="Tetracyclin repressor-like, C-terminal domain"/>
    <property type="match status" value="1"/>
</dbReference>
<accession>A0ABW2HBK5</accession>
<dbReference type="InterPro" id="IPR009057">
    <property type="entry name" value="Homeodomain-like_sf"/>
</dbReference>
<dbReference type="PANTHER" id="PTHR30055">
    <property type="entry name" value="HTH-TYPE TRANSCRIPTIONAL REGULATOR RUTR"/>
    <property type="match status" value="1"/>
</dbReference>
<dbReference type="RefSeq" id="WP_262873589.1">
    <property type="nucleotide sequence ID" value="NZ_BAABKW010000002.1"/>
</dbReference>
<comment type="caution">
    <text evidence="6">The sequence shown here is derived from an EMBL/GenBank/DDBJ whole genome shotgun (WGS) entry which is preliminary data.</text>
</comment>
<dbReference type="Proteomes" id="UP001596507">
    <property type="component" value="Unassembled WGS sequence"/>
</dbReference>
<sequence length="192" mass="20243">MSGRGRGAVRSEVARVAVLQATAAQLAERGWDQLTIEGIAAAAGVGKPTIYRWWPSKSALIADALLEGILTPPSPVPGDTGDLRVDLVAWLDELLRLSADPESTALTRSLIAAAAEDEVVGRRLDAADPTSRVLTERLTRAHERGELAASASVEMIVDALIGAFVLRVLRRAVHAPGEAEALVETVLADQLG</sequence>
<keyword evidence="3" id="KW-0804">Transcription</keyword>
<name>A0ABW2HBK5_9MICO</name>
<dbReference type="InterPro" id="IPR050109">
    <property type="entry name" value="HTH-type_TetR-like_transc_reg"/>
</dbReference>
<evidence type="ECO:0000256" key="2">
    <source>
        <dbReference type="ARBA" id="ARBA00023125"/>
    </source>
</evidence>
<protein>
    <submittedName>
        <fullName evidence="6">TetR/AcrR family transcriptional regulator</fullName>
    </submittedName>
</protein>
<organism evidence="6 7">
    <name type="scientific">Microbacterium fluvii</name>
    <dbReference type="NCBI Taxonomy" id="415215"/>
    <lineage>
        <taxon>Bacteria</taxon>
        <taxon>Bacillati</taxon>
        <taxon>Actinomycetota</taxon>
        <taxon>Actinomycetes</taxon>
        <taxon>Micrococcales</taxon>
        <taxon>Microbacteriaceae</taxon>
        <taxon>Microbacterium</taxon>
    </lineage>
</organism>
<evidence type="ECO:0000256" key="1">
    <source>
        <dbReference type="ARBA" id="ARBA00023015"/>
    </source>
</evidence>
<keyword evidence="1" id="KW-0805">Transcription regulation</keyword>
<reference evidence="7" key="1">
    <citation type="journal article" date="2019" name="Int. J. Syst. Evol. Microbiol.">
        <title>The Global Catalogue of Microorganisms (GCM) 10K type strain sequencing project: providing services to taxonomists for standard genome sequencing and annotation.</title>
        <authorList>
            <consortium name="The Broad Institute Genomics Platform"/>
            <consortium name="The Broad Institute Genome Sequencing Center for Infectious Disease"/>
            <person name="Wu L."/>
            <person name="Ma J."/>
        </authorList>
    </citation>
    <scope>NUCLEOTIDE SEQUENCE [LARGE SCALE GENOMIC DNA]</scope>
    <source>
        <strain evidence="7">CGMCC 1.15772</strain>
    </source>
</reference>
<dbReference type="InterPro" id="IPR001647">
    <property type="entry name" value="HTH_TetR"/>
</dbReference>
<dbReference type="PROSITE" id="PS50977">
    <property type="entry name" value="HTH_TETR_2"/>
    <property type="match status" value="1"/>
</dbReference>
<evidence type="ECO:0000256" key="4">
    <source>
        <dbReference type="PROSITE-ProRule" id="PRU00335"/>
    </source>
</evidence>
<evidence type="ECO:0000313" key="7">
    <source>
        <dbReference type="Proteomes" id="UP001596507"/>
    </source>
</evidence>
<dbReference type="EMBL" id="JBHTBE010000001">
    <property type="protein sequence ID" value="MFC7268708.1"/>
    <property type="molecule type" value="Genomic_DNA"/>
</dbReference>